<dbReference type="GO" id="GO:0051213">
    <property type="term" value="F:dioxygenase activity"/>
    <property type="evidence" value="ECO:0007669"/>
    <property type="project" value="UniProtKB-KW"/>
</dbReference>
<dbReference type="SUPFAM" id="SSF52540">
    <property type="entry name" value="P-loop containing nucleoside triphosphate hydrolases"/>
    <property type="match status" value="1"/>
</dbReference>
<dbReference type="EMBL" id="VYYT01000065">
    <property type="protein sequence ID" value="KAK2772654.1"/>
    <property type="molecule type" value="Genomic_DNA"/>
</dbReference>
<evidence type="ECO:0000313" key="2">
    <source>
        <dbReference type="Proteomes" id="UP001281614"/>
    </source>
</evidence>
<reference evidence="1" key="1">
    <citation type="submission" date="2023-02" db="EMBL/GenBank/DDBJ databases">
        <title>Colletotrichum kahawae CIFC_Que2 genome sequencing and assembly.</title>
        <authorList>
            <person name="Baroncelli R."/>
        </authorList>
    </citation>
    <scope>NUCLEOTIDE SEQUENCE</scope>
    <source>
        <strain evidence="1">CIFC_Que2</strain>
    </source>
</reference>
<evidence type="ECO:0000313" key="1">
    <source>
        <dbReference type="EMBL" id="KAK2772654.1"/>
    </source>
</evidence>
<keyword evidence="1" id="KW-0560">Oxidoreductase</keyword>
<dbReference type="SUPFAM" id="SSF51197">
    <property type="entry name" value="Clavaminate synthase-like"/>
    <property type="match status" value="1"/>
</dbReference>
<gene>
    <name evidence="1" type="ORF">CKAH01_13853</name>
</gene>
<keyword evidence="2" id="KW-1185">Reference proteome</keyword>
<keyword evidence="1" id="KW-0223">Dioxygenase</keyword>
<dbReference type="Proteomes" id="UP001281614">
    <property type="component" value="Unassembled WGS sequence"/>
</dbReference>
<dbReference type="Gene3D" id="2.60.120.620">
    <property type="entry name" value="q2cbj1_9rhob like domain"/>
    <property type="match status" value="1"/>
</dbReference>
<accession>A0AAE0D9E2</accession>
<dbReference type="PANTHER" id="PTHR31630">
    <property type="entry name" value="PHYTANOYL-COA DIOXYGENASE-RELATED-RELATED"/>
    <property type="match status" value="1"/>
</dbReference>
<dbReference type="InterPro" id="IPR027417">
    <property type="entry name" value="P-loop_NTPase"/>
</dbReference>
<dbReference type="PANTHER" id="PTHR31630:SF6">
    <property type="entry name" value="PHYTANOYL-COA DIOXYGENASE-RELATED"/>
    <property type="match status" value="1"/>
</dbReference>
<proteinExistence type="predicted"/>
<protein>
    <submittedName>
        <fullName evidence="1">Phytanoyl- dioxygenase</fullName>
    </submittedName>
</protein>
<comment type="caution">
    <text evidence="1">The sequence shown here is derived from an EMBL/GenBank/DDBJ whole genome shotgun (WGS) entry which is preliminary data.</text>
</comment>
<sequence length="502" mass="56295">MATQTTTASPLLQLDASYGDWRDDLRAKGYAVVKGAIPRERAVEYQQRALKWLTSFGLPLDLDDPSTWLAENMPVQSKLNTFDNYCVVHEKFMWDARMEPGVVDAFSKVWNTNELLVSFDSLNITLPGRKDKPPRAPWPHVDQSPFKRGLHCIQGIINLSHVGDEDGSLMVLPGSNAYNAEFFDTQADRSSWPEIDWRRFSEEEMKWFESKGLKACKVKAEPGDLIFKTIRTVIYASYSPAKLAKKEALEEKARVFNVYGATTHWAHDNIWLRPQLAHLPDGTVDPRNRDEPLEKPERASRRIVVGISGVPGSGKTTLARLITAQINELRPSANSPPTAVDLAMDGFHYSRAHLASIPDPVFATHRRGAAFTFDAEGFLALVRQLVAEPLVEAKAPSFDHATKDPVADDIVIPKEVRIVLVEGNYCALNRAPWSDAAALMTELWYVDTPAEVSHQRLAVRHLQAGIVKDEKEAWERATGTDELNAKDIRENRLPCQENPILV</sequence>
<name>A0AAE0D9E2_COLKA</name>
<organism evidence="1 2">
    <name type="scientific">Colletotrichum kahawae</name>
    <name type="common">Coffee berry disease fungus</name>
    <dbReference type="NCBI Taxonomy" id="34407"/>
    <lineage>
        <taxon>Eukaryota</taxon>
        <taxon>Fungi</taxon>
        <taxon>Dikarya</taxon>
        <taxon>Ascomycota</taxon>
        <taxon>Pezizomycotina</taxon>
        <taxon>Sordariomycetes</taxon>
        <taxon>Hypocreomycetidae</taxon>
        <taxon>Glomerellales</taxon>
        <taxon>Glomerellaceae</taxon>
        <taxon>Colletotrichum</taxon>
        <taxon>Colletotrichum gloeosporioides species complex</taxon>
    </lineage>
</organism>
<dbReference type="Gene3D" id="3.40.50.300">
    <property type="entry name" value="P-loop containing nucleotide triphosphate hydrolases"/>
    <property type="match status" value="2"/>
</dbReference>
<dbReference type="AlphaFoldDB" id="A0AAE0D9E2"/>